<keyword evidence="4" id="KW-1185">Reference proteome</keyword>
<keyword evidence="1" id="KW-0812">Transmembrane</keyword>
<proteinExistence type="predicted"/>
<evidence type="ECO:0000259" key="2">
    <source>
        <dbReference type="Pfam" id="PF20029"/>
    </source>
</evidence>
<dbReference type="InterPro" id="IPR045494">
    <property type="entry name" value="DUF6436"/>
</dbReference>
<name>A0ABQ6H3J9_9GAMM</name>
<reference evidence="3 4" key="1">
    <citation type="submission" date="2023-03" db="EMBL/GenBank/DDBJ databases">
        <title>Draft genome sequence of Thalassotalea eurytherma JCM 18482T.</title>
        <authorList>
            <person name="Sawabe T."/>
        </authorList>
    </citation>
    <scope>NUCLEOTIDE SEQUENCE [LARGE SCALE GENOMIC DNA]</scope>
    <source>
        <strain evidence="3 4">JCM 18482</strain>
    </source>
</reference>
<dbReference type="RefSeq" id="WP_284208116.1">
    <property type="nucleotide sequence ID" value="NZ_BSSU01000010.1"/>
</dbReference>
<gene>
    <name evidence="3" type="ORF">theurythT_21950</name>
</gene>
<accession>A0ABQ6H3J9</accession>
<sequence>MHWLKQWKASSSSTKPGVMHLAIVVLWLAGVGYAGYYFTAQRLVVFDPERVLLSLSAQDISSMAIASLGTKNAQSKGVIYHFVDNECRCNTYSEKHVKSLNKQAESDLYDVVTINLSLDNAPDFITSTPATLVLGEENELMYFGPYAQGAFCNQSTNTIGLVMKNYQQGFNAQLINHQAQGCYCQRKQPLST</sequence>
<keyword evidence="1" id="KW-1133">Transmembrane helix</keyword>
<evidence type="ECO:0000256" key="1">
    <source>
        <dbReference type="SAM" id="Phobius"/>
    </source>
</evidence>
<evidence type="ECO:0000313" key="4">
    <source>
        <dbReference type="Proteomes" id="UP001157133"/>
    </source>
</evidence>
<protein>
    <recommendedName>
        <fullName evidence="2">DUF6436 domain-containing protein</fullName>
    </recommendedName>
</protein>
<keyword evidence="1" id="KW-0472">Membrane</keyword>
<feature type="domain" description="DUF6436" evidence="2">
    <location>
        <begin position="72"/>
        <end position="185"/>
    </location>
</feature>
<feature type="transmembrane region" description="Helical" evidence="1">
    <location>
        <begin position="21"/>
        <end position="38"/>
    </location>
</feature>
<comment type="caution">
    <text evidence="3">The sequence shown here is derived from an EMBL/GenBank/DDBJ whole genome shotgun (WGS) entry which is preliminary data.</text>
</comment>
<dbReference type="Proteomes" id="UP001157133">
    <property type="component" value="Unassembled WGS sequence"/>
</dbReference>
<organism evidence="3 4">
    <name type="scientific">Thalassotalea eurytherma</name>
    <dbReference type="NCBI Taxonomy" id="1144278"/>
    <lineage>
        <taxon>Bacteria</taxon>
        <taxon>Pseudomonadati</taxon>
        <taxon>Pseudomonadota</taxon>
        <taxon>Gammaproteobacteria</taxon>
        <taxon>Alteromonadales</taxon>
        <taxon>Colwelliaceae</taxon>
        <taxon>Thalassotalea</taxon>
    </lineage>
</organism>
<evidence type="ECO:0000313" key="3">
    <source>
        <dbReference type="EMBL" id="GLX82743.1"/>
    </source>
</evidence>
<dbReference type="EMBL" id="BSSU01000010">
    <property type="protein sequence ID" value="GLX82743.1"/>
    <property type="molecule type" value="Genomic_DNA"/>
</dbReference>
<dbReference type="Pfam" id="PF20029">
    <property type="entry name" value="DUF6436"/>
    <property type="match status" value="1"/>
</dbReference>